<dbReference type="eggNOG" id="ENOG503198E">
    <property type="taxonomic scope" value="Bacteria"/>
</dbReference>
<proteinExistence type="predicted"/>
<evidence type="ECO:0000313" key="2">
    <source>
        <dbReference type="EMBL" id="AGH95758.1"/>
    </source>
</evidence>
<accession>M4V958</accession>
<keyword evidence="3" id="KW-1185">Reference proteome</keyword>
<dbReference type="AlphaFoldDB" id="M4V958"/>
<feature type="compositionally biased region" description="Polar residues" evidence="1">
    <location>
        <begin position="99"/>
        <end position="108"/>
    </location>
</feature>
<gene>
    <name evidence="2" type="ORF">A11Q_1542</name>
</gene>
<feature type="region of interest" description="Disordered" evidence="1">
    <location>
        <begin position="96"/>
        <end position="117"/>
    </location>
</feature>
<evidence type="ECO:0008006" key="4">
    <source>
        <dbReference type="Google" id="ProtNLM"/>
    </source>
</evidence>
<dbReference type="Gene3D" id="2.30.30.40">
    <property type="entry name" value="SH3 Domains"/>
    <property type="match status" value="1"/>
</dbReference>
<name>M4V958_9BACT</name>
<protein>
    <recommendedName>
        <fullName evidence="4">SH3b domain-containing protein</fullName>
    </recommendedName>
</protein>
<dbReference type="EMBL" id="CP003537">
    <property type="protein sequence ID" value="AGH95758.1"/>
    <property type="molecule type" value="Genomic_DNA"/>
</dbReference>
<reference evidence="2 3" key="1">
    <citation type="journal article" date="2013" name="ISME J.">
        <title>By their genes ye shall know them: genomic signatures of predatory bacteria.</title>
        <authorList>
            <person name="Pasternak Z."/>
            <person name="Pietrokovski S."/>
            <person name="Rotem O."/>
            <person name="Gophna U."/>
            <person name="Lurie-Weinberger M.N."/>
            <person name="Jurkevitch E."/>
        </authorList>
    </citation>
    <scope>NUCLEOTIDE SEQUENCE [LARGE SCALE GENOMIC DNA]</scope>
    <source>
        <strain evidence="2 3">JSS</strain>
    </source>
</reference>
<dbReference type="KEGG" id="bex:A11Q_1542"/>
<dbReference type="STRING" id="1184267.A11Q_1542"/>
<dbReference type="Proteomes" id="UP000012040">
    <property type="component" value="Chromosome"/>
</dbReference>
<dbReference type="PATRIC" id="fig|1184267.3.peg.1559"/>
<evidence type="ECO:0000313" key="3">
    <source>
        <dbReference type="Proteomes" id="UP000012040"/>
    </source>
</evidence>
<organism evidence="2 3">
    <name type="scientific">Pseudobdellovibrio exovorus JSS</name>
    <dbReference type="NCBI Taxonomy" id="1184267"/>
    <lineage>
        <taxon>Bacteria</taxon>
        <taxon>Pseudomonadati</taxon>
        <taxon>Bdellovibrionota</taxon>
        <taxon>Bdellovibrionia</taxon>
        <taxon>Bdellovibrionales</taxon>
        <taxon>Pseudobdellovibrionaceae</taxon>
        <taxon>Pseudobdellovibrio</taxon>
    </lineage>
</organism>
<dbReference type="HOGENOM" id="CLU_1040762_0_0_7"/>
<evidence type="ECO:0000256" key="1">
    <source>
        <dbReference type="SAM" id="MobiDB-lite"/>
    </source>
</evidence>
<sequence>MLCFFVLSQPLLAAQNATIIGSEVEIYKAGDFDSEIIDYVRSGEAYQISDKTYGPFYRIRLKDGRIGYIVDYELDIEGKGRIVPKDLDDLLLEEERQRQGQMPDTPSRSNEEEEFNDFNSGYGGITVQLINYHEKTMGDEQIADLIAIGYKSISLVSWSVIGSYGAPKYYAQKTGGSANGFKLWGDFGFSSSVITYPKGEVRVGGGLFTHVSMLTVETPQRKYDLHDVTGGLFLEGGWLIKLNKKNAIDVAIKYYFDKASYAGFGLSYLF</sequence>